<dbReference type="AlphaFoldDB" id="A0A5J4WB47"/>
<evidence type="ECO:0000256" key="4">
    <source>
        <dbReference type="ARBA" id="ARBA00023136"/>
    </source>
</evidence>
<feature type="transmembrane region" description="Helical" evidence="6">
    <location>
        <begin position="256"/>
        <end position="277"/>
    </location>
</feature>
<keyword evidence="3 6" id="KW-1133">Transmembrane helix</keyword>
<feature type="compositionally biased region" description="Polar residues" evidence="5">
    <location>
        <begin position="406"/>
        <end position="422"/>
    </location>
</feature>
<feature type="compositionally biased region" description="Basic and acidic residues" evidence="5">
    <location>
        <begin position="521"/>
        <end position="530"/>
    </location>
</feature>
<evidence type="ECO:0000313" key="9">
    <source>
        <dbReference type="Proteomes" id="UP000324800"/>
    </source>
</evidence>
<gene>
    <name evidence="8" type="ORF">EZS28_012595</name>
</gene>
<accession>A0A5J4WB47</accession>
<dbReference type="InterPro" id="IPR004853">
    <property type="entry name" value="Sugar_P_trans_dom"/>
</dbReference>
<dbReference type="GO" id="GO:0016020">
    <property type="term" value="C:membrane"/>
    <property type="evidence" value="ECO:0007669"/>
    <property type="project" value="UniProtKB-SubCell"/>
</dbReference>
<feature type="compositionally biased region" description="Polar residues" evidence="5">
    <location>
        <begin position="430"/>
        <end position="441"/>
    </location>
</feature>
<feature type="transmembrane region" description="Helical" evidence="6">
    <location>
        <begin position="134"/>
        <end position="154"/>
    </location>
</feature>
<comment type="subcellular location">
    <subcellularLocation>
        <location evidence="1">Membrane</location>
        <topology evidence="1">Multi-pass membrane protein</topology>
    </subcellularLocation>
</comment>
<dbReference type="SUPFAM" id="SSF103481">
    <property type="entry name" value="Multidrug resistance efflux transporter EmrE"/>
    <property type="match status" value="2"/>
</dbReference>
<feature type="transmembrane region" description="Helical" evidence="6">
    <location>
        <begin position="284"/>
        <end position="303"/>
    </location>
</feature>
<keyword evidence="2 6" id="KW-0812">Transmembrane</keyword>
<reference evidence="8 9" key="1">
    <citation type="submission" date="2019-03" db="EMBL/GenBank/DDBJ databases">
        <title>Single cell metagenomics reveals metabolic interactions within the superorganism composed of flagellate Streblomastix strix and complex community of Bacteroidetes bacteria on its surface.</title>
        <authorList>
            <person name="Treitli S.C."/>
            <person name="Kolisko M."/>
            <person name="Husnik F."/>
            <person name="Keeling P."/>
            <person name="Hampl V."/>
        </authorList>
    </citation>
    <scope>NUCLEOTIDE SEQUENCE [LARGE SCALE GENOMIC DNA]</scope>
    <source>
        <strain evidence="8">ST1C</strain>
    </source>
</reference>
<evidence type="ECO:0000259" key="7">
    <source>
        <dbReference type="Pfam" id="PF03151"/>
    </source>
</evidence>
<evidence type="ECO:0000313" key="8">
    <source>
        <dbReference type="EMBL" id="KAA6391876.1"/>
    </source>
</evidence>
<dbReference type="InterPro" id="IPR037185">
    <property type="entry name" value="EmrE-like"/>
</dbReference>
<feature type="compositionally biased region" description="Basic and acidic residues" evidence="5">
    <location>
        <begin position="495"/>
        <end position="514"/>
    </location>
</feature>
<dbReference type="PANTHER" id="PTHR11132">
    <property type="entry name" value="SOLUTE CARRIER FAMILY 35"/>
    <property type="match status" value="1"/>
</dbReference>
<dbReference type="EMBL" id="SNRW01002732">
    <property type="protein sequence ID" value="KAA6391876.1"/>
    <property type="molecule type" value="Genomic_DNA"/>
</dbReference>
<comment type="caution">
    <text evidence="8">The sequence shown here is derived from an EMBL/GenBank/DDBJ whole genome shotgun (WGS) entry which is preliminary data.</text>
</comment>
<feature type="transmembrane region" description="Helical" evidence="6">
    <location>
        <begin position="161"/>
        <end position="180"/>
    </location>
</feature>
<feature type="transmembrane region" description="Helical" evidence="6">
    <location>
        <begin position="22"/>
        <end position="42"/>
    </location>
</feature>
<dbReference type="Proteomes" id="UP000324800">
    <property type="component" value="Unassembled WGS sequence"/>
</dbReference>
<sequence length="551" mass="61532">MASEATTPEGEIQKLKDQKTQLTISVAVSAVTACLSILNKFAIHTFGYPNTISLIQVIFILLGIVCYSFITKQTQVFSKQKAKIFIPTAIATAINFITNFSALQYINVPSLSVLHNLDLILVAFMDHFLFGRTFQTLTLVSLGVVLVGAIMYCIEEIKVSFVGYLWAFAHLLAHLFQSIYTKIIFSNHDYEAIEMTFYNSIISFPFLLLSTIVSKEASSGSISKLFTKAAIWPYISGIFALLLSNLRFLSIKVLSVTAYSALNIVNKIPASIISVFLFKQHITLLQVIGYIIAFVGAFLYSYFGKDDKNNTDKALIKLRKKDELPESNSGSKIKQKKKTKLERIQEMEEIEEGKFNWDEGKGINNNIQSSQGGSSSSQFNSGFNSGANQDSFQYYFQKESSLAMFSQKTPSPSLDVTSSKQIQLLDGDESQPQPQPVSERNSIPGPFSIGNIGGNNYGKFGSGDQQQTGDQGIGKKKKKKNILIAQLFEEAEKQLNQEVEEERRRKEFNERKAQESSMLKQNDEKSDIKLEANTNEDADDQAPFLRITSDN</sequence>
<dbReference type="Pfam" id="PF03151">
    <property type="entry name" value="TPT"/>
    <property type="match status" value="1"/>
</dbReference>
<evidence type="ECO:0000256" key="1">
    <source>
        <dbReference type="ARBA" id="ARBA00004141"/>
    </source>
</evidence>
<evidence type="ECO:0000256" key="2">
    <source>
        <dbReference type="ARBA" id="ARBA00022692"/>
    </source>
</evidence>
<feature type="compositionally biased region" description="Low complexity" evidence="5">
    <location>
        <begin position="362"/>
        <end position="383"/>
    </location>
</feature>
<feature type="transmembrane region" description="Helical" evidence="6">
    <location>
        <begin position="82"/>
        <end position="106"/>
    </location>
</feature>
<proteinExistence type="predicted"/>
<feature type="region of interest" description="Disordered" evidence="5">
    <location>
        <begin position="406"/>
        <end position="478"/>
    </location>
</feature>
<feature type="region of interest" description="Disordered" evidence="5">
    <location>
        <begin position="495"/>
        <end position="551"/>
    </location>
</feature>
<name>A0A5J4WB47_9EUKA</name>
<feature type="domain" description="Sugar phosphate transporter" evidence="7">
    <location>
        <begin position="32"/>
        <end position="301"/>
    </location>
</feature>
<feature type="transmembrane region" description="Helical" evidence="6">
    <location>
        <begin position="48"/>
        <end position="70"/>
    </location>
</feature>
<evidence type="ECO:0000256" key="5">
    <source>
        <dbReference type="SAM" id="MobiDB-lite"/>
    </source>
</evidence>
<feature type="region of interest" description="Disordered" evidence="5">
    <location>
        <begin position="355"/>
        <end position="383"/>
    </location>
</feature>
<protein>
    <submittedName>
        <fullName evidence="8">Solute carrier family 35 member</fullName>
    </submittedName>
</protein>
<dbReference type="OrthoDB" id="417037at2759"/>
<evidence type="ECO:0000256" key="6">
    <source>
        <dbReference type="SAM" id="Phobius"/>
    </source>
</evidence>
<organism evidence="8 9">
    <name type="scientific">Streblomastix strix</name>
    <dbReference type="NCBI Taxonomy" id="222440"/>
    <lineage>
        <taxon>Eukaryota</taxon>
        <taxon>Metamonada</taxon>
        <taxon>Preaxostyla</taxon>
        <taxon>Oxymonadida</taxon>
        <taxon>Streblomastigidae</taxon>
        <taxon>Streblomastix</taxon>
    </lineage>
</organism>
<evidence type="ECO:0000256" key="3">
    <source>
        <dbReference type="ARBA" id="ARBA00022989"/>
    </source>
</evidence>
<feature type="transmembrane region" description="Helical" evidence="6">
    <location>
        <begin position="225"/>
        <end position="244"/>
    </location>
</feature>
<keyword evidence="4 6" id="KW-0472">Membrane</keyword>
<dbReference type="InterPro" id="IPR050186">
    <property type="entry name" value="TPT_transporter"/>
</dbReference>